<feature type="region of interest" description="Disordered" evidence="1">
    <location>
        <begin position="734"/>
        <end position="760"/>
    </location>
</feature>
<proteinExistence type="predicted"/>
<name>A0A420YIN1_9PEZI</name>
<organism evidence="2 3">
    <name type="scientific">Coniochaeta pulveracea</name>
    <dbReference type="NCBI Taxonomy" id="177199"/>
    <lineage>
        <taxon>Eukaryota</taxon>
        <taxon>Fungi</taxon>
        <taxon>Dikarya</taxon>
        <taxon>Ascomycota</taxon>
        <taxon>Pezizomycotina</taxon>
        <taxon>Sordariomycetes</taxon>
        <taxon>Sordariomycetidae</taxon>
        <taxon>Coniochaetales</taxon>
        <taxon>Coniochaetaceae</taxon>
        <taxon>Coniochaeta</taxon>
    </lineage>
</organism>
<feature type="region of interest" description="Disordered" evidence="1">
    <location>
        <begin position="561"/>
        <end position="632"/>
    </location>
</feature>
<feature type="region of interest" description="Disordered" evidence="1">
    <location>
        <begin position="157"/>
        <end position="195"/>
    </location>
</feature>
<reference evidence="2 3" key="1">
    <citation type="submission" date="2018-08" db="EMBL/GenBank/DDBJ databases">
        <title>Draft genome of the lignicolous fungus Coniochaeta pulveracea.</title>
        <authorList>
            <person name="Borstlap C.J."/>
            <person name="De Witt R.N."/>
            <person name="Botha A."/>
            <person name="Volschenk H."/>
        </authorList>
    </citation>
    <scope>NUCLEOTIDE SEQUENCE [LARGE SCALE GENOMIC DNA]</scope>
    <source>
        <strain evidence="2 3">CAB683</strain>
    </source>
</reference>
<sequence length="1172" mass="128843">MAEYQLPFQRRLSRLYNDTKKSSDFVKEPVQTAEDPEIKALHRKLRIQKDRLVTWGVEWSDPSQSAEVLIDSSLSKAGLSEVVGSIMSTIKDILAEAESLWNSSPRLTGNEGYASEKKKDRDQKLPIVAWDKSRFEDVVRDLTSSIDTLYDLSRTRSSYAQSSETARQRLSKSTSSTEDLRPFESSRMETPRQIDPKTLTNLRSLQAEPITEEAQVDRHRDVVFMDKQAYFELTQQSSSGRQSNAPLLLEYANFDPIFSATGIPPPLTRLEKLWAGLQTNTRRTPGTWSGLPRLLGHFEDTEESRYGLVYQFPAAFHAVTFEHLTQNPLYNMCSLADLLARPDFEPRLEAKFRLASNLANTVFDLHSRGITHGNLIDANISFCNAVGTDPAVSGDTTSEVDIRRPLISSFDLFSEPLQGEQPELPTALSLYKHPLDPHTTAQSPLVHKADSKCFDLYSLSMLLLSIGLWTKLENLVPDPSTPVIPESVLEQLAIRCGTLYMKAVQTCWNAVDQEMAGQLSSDQVVAWVQLRTGRYLEACCILDGVSNLEGRLSNDLGTALPARLSATTTPGPSKGSRGEKEKPQGPPAMHVSTKEEPPSTPVQSQPELASSNTLPQATVEPTPTPAESKPAGKLRLFPHVPLPPDCLDTWNTVIMPQVNMALRHFYRKHPESVEISLESIGETPQKVQPTVLVVCTSVNKVRAILRKQLGVLFDGTSGFGLKVSRGSLVRSRKRDVRSMAKGPVDSDQITAANPGYQERPGNGASIGAWIGDRHLPPVSFGGLILVDDKPYGMTVHHMLDDPAEDHHQVAEGGEIPRSMAGADVASDLAAWYAELYQNDDDGEETSGTEDFACEFSDTDSEGFQESDITSESSDIDDEEDQEGDPGDMPGVEPGCGDGYIVTQPALDDVEEGFYPSLDTQDEDHLDTYTLGEVYASSGIRRRSDNGLIHEIDWALFEFHDGRQPGDNAIPGTTSNHTECRPVSVAPTSSLPGLEVQCMARTSGLQTGTIMPALTSVKIYGRTSPSHTYQITGTPPAKDKKHQHLPMGIPGDSGAWIIDRHAGQLCGHVLAWSERKRVAYICPMDVLLRDILETLEAGHVRLPGGQAVVTSPDYGTLRPEQKVAGTQIQRTKEAEDYDDEGVEVDIATELGRARLDAHKAGFKAVQVRGMVVG</sequence>
<dbReference type="Proteomes" id="UP000275385">
    <property type="component" value="Unassembled WGS sequence"/>
</dbReference>
<dbReference type="PANTHER" id="PTHR37542:SF2">
    <property type="entry name" value="PROTEIN KINASE DOMAIN-CONTAINING PROTEIN"/>
    <property type="match status" value="1"/>
</dbReference>
<keyword evidence="3" id="KW-1185">Reference proteome</keyword>
<feature type="compositionally biased region" description="Basic and acidic residues" evidence="1">
    <location>
        <begin position="178"/>
        <end position="195"/>
    </location>
</feature>
<protein>
    <submittedName>
        <fullName evidence="2">Uncharacterized protein</fullName>
    </submittedName>
</protein>
<feature type="compositionally biased region" description="Acidic residues" evidence="1">
    <location>
        <begin position="873"/>
        <end position="885"/>
    </location>
</feature>
<feature type="region of interest" description="Disordered" evidence="1">
    <location>
        <begin position="839"/>
        <end position="898"/>
    </location>
</feature>
<evidence type="ECO:0000256" key="1">
    <source>
        <dbReference type="SAM" id="MobiDB-lite"/>
    </source>
</evidence>
<dbReference type="EMBL" id="QVQW01000007">
    <property type="protein sequence ID" value="RKU47727.1"/>
    <property type="molecule type" value="Genomic_DNA"/>
</dbReference>
<dbReference type="OrthoDB" id="5418235at2759"/>
<accession>A0A420YIN1</accession>
<gene>
    <name evidence="2" type="ORF">DL546_002061</name>
</gene>
<evidence type="ECO:0000313" key="2">
    <source>
        <dbReference type="EMBL" id="RKU47727.1"/>
    </source>
</evidence>
<feature type="compositionally biased region" description="Polar residues" evidence="1">
    <location>
        <begin position="601"/>
        <end position="621"/>
    </location>
</feature>
<dbReference type="STRING" id="177199.A0A420YIN1"/>
<evidence type="ECO:0000313" key="3">
    <source>
        <dbReference type="Proteomes" id="UP000275385"/>
    </source>
</evidence>
<comment type="caution">
    <text evidence="2">The sequence shown here is derived from an EMBL/GenBank/DDBJ whole genome shotgun (WGS) entry which is preliminary data.</text>
</comment>
<dbReference type="AlphaFoldDB" id="A0A420YIN1"/>
<dbReference type="PANTHER" id="PTHR37542">
    <property type="entry name" value="HELO DOMAIN-CONTAINING PROTEIN-RELATED"/>
    <property type="match status" value="1"/>
</dbReference>